<dbReference type="Pfam" id="PF14129">
    <property type="entry name" value="DUF4296"/>
    <property type="match status" value="1"/>
</dbReference>
<evidence type="ECO:0000259" key="2">
    <source>
        <dbReference type="Pfam" id="PF14129"/>
    </source>
</evidence>
<reference evidence="3 4" key="1">
    <citation type="submission" date="2018-08" db="EMBL/GenBank/DDBJ databases">
        <title>A genome reference for cultivated species of the human gut microbiota.</title>
        <authorList>
            <person name="Zou Y."/>
            <person name="Xue W."/>
            <person name="Luo G."/>
        </authorList>
    </citation>
    <scope>NUCLEOTIDE SEQUENCE [LARGE SCALE GENOMIC DNA]</scope>
    <source>
        <strain evidence="3 4">AM40-30BH</strain>
    </source>
</reference>
<accession>A0A413VLC3</accession>
<name>A0A413VLC3_9BACE</name>
<evidence type="ECO:0000256" key="1">
    <source>
        <dbReference type="SAM" id="MobiDB-lite"/>
    </source>
</evidence>
<feature type="region of interest" description="Disordered" evidence="1">
    <location>
        <begin position="282"/>
        <end position="346"/>
    </location>
</feature>
<organism evidence="3 4">
    <name type="scientific">Bacteroides nordii</name>
    <dbReference type="NCBI Taxonomy" id="291645"/>
    <lineage>
        <taxon>Bacteria</taxon>
        <taxon>Pseudomonadati</taxon>
        <taxon>Bacteroidota</taxon>
        <taxon>Bacteroidia</taxon>
        <taxon>Bacteroidales</taxon>
        <taxon>Bacteroidaceae</taxon>
        <taxon>Bacteroides</taxon>
    </lineage>
</organism>
<dbReference type="InterPro" id="IPR025381">
    <property type="entry name" value="DUF4296"/>
</dbReference>
<feature type="compositionally biased region" description="Basic and acidic residues" evidence="1">
    <location>
        <begin position="282"/>
        <end position="292"/>
    </location>
</feature>
<dbReference type="RefSeq" id="WP_002560275.1">
    <property type="nucleotide sequence ID" value="NZ_CABJFV010000009.1"/>
</dbReference>
<comment type="caution">
    <text evidence="3">The sequence shown here is derived from an EMBL/GenBank/DDBJ whole genome shotgun (WGS) entry which is preliminary data.</text>
</comment>
<sequence length="346" mass="40780">MKRDFRCRLYIMCLLVVFVVGCKVKRPDGVLPETTMENLLYDYHIAKAMSDNLPYNESYKKVLYTNAVFSKYGTTEAVFDSSMVWYTRNTEVLAKVYERVSKRLKAQQNSINHLIAIRDKKPMTSTPGDSIDVWAWQRMRRLTGMPIDNKLTFVLPSDSNFKKRDTLVWEVRYHFLERVKPDTTLYALMGMQIQFENDSIISETKRVTESGIQRIRLQSDTLGAIKEVKGFIYYPRKKTPHTLLTDDITLMRYHSNDTLPVLNDSLKTDSLKQDVVKEVVSKKTADTIEKADQQPQPRLTPEEMNRRRSNLQREVKPEQLEVEKHIQMEKREIRQERQMNQRRRSQ</sequence>
<proteinExistence type="predicted"/>
<dbReference type="PROSITE" id="PS51257">
    <property type="entry name" value="PROKAR_LIPOPROTEIN"/>
    <property type="match status" value="1"/>
</dbReference>
<feature type="domain" description="DUF4296" evidence="2">
    <location>
        <begin position="27"/>
        <end position="109"/>
    </location>
</feature>
<feature type="compositionally biased region" description="Basic and acidic residues" evidence="1">
    <location>
        <begin position="300"/>
        <end position="339"/>
    </location>
</feature>
<dbReference type="GeneID" id="69502241"/>
<gene>
    <name evidence="3" type="ORF">DW888_12675</name>
</gene>
<dbReference type="AlphaFoldDB" id="A0A413VLC3"/>
<dbReference type="EMBL" id="QSGO01000009">
    <property type="protein sequence ID" value="RHB34395.1"/>
    <property type="molecule type" value="Genomic_DNA"/>
</dbReference>
<dbReference type="Proteomes" id="UP000284379">
    <property type="component" value="Unassembled WGS sequence"/>
</dbReference>
<evidence type="ECO:0000313" key="3">
    <source>
        <dbReference type="EMBL" id="RHB34395.1"/>
    </source>
</evidence>
<evidence type="ECO:0000313" key="4">
    <source>
        <dbReference type="Proteomes" id="UP000284379"/>
    </source>
</evidence>
<protein>
    <submittedName>
        <fullName evidence="3">DUF4296 domain-containing protein</fullName>
    </submittedName>
</protein>